<organism evidence="1 2">
    <name type="scientific">Leptospira ilyithenensis</name>
    <dbReference type="NCBI Taxonomy" id="2484901"/>
    <lineage>
        <taxon>Bacteria</taxon>
        <taxon>Pseudomonadati</taxon>
        <taxon>Spirochaetota</taxon>
        <taxon>Spirochaetia</taxon>
        <taxon>Leptospirales</taxon>
        <taxon>Leptospiraceae</taxon>
        <taxon>Leptospira</taxon>
    </lineage>
</organism>
<comment type="caution">
    <text evidence="1">The sequence shown here is derived from an EMBL/GenBank/DDBJ whole genome shotgun (WGS) entry which is preliminary data.</text>
</comment>
<accession>A0A4R9LIS9</accession>
<keyword evidence="2" id="KW-1185">Reference proteome</keyword>
<name>A0A4R9LIS9_9LEPT</name>
<dbReference type="Proteomes" id="UP000298264">
    <property type="component" value="Unassembled WGS sequence"/>
</dbReference>
<sequence length="425" mass="49651">MRSKFIGILFALSFFAVLEIIIRLTDIYYFEQPEIFFVNLKKNYVESGKADADIIVLGDSRSMALEGYSPKNDKEFSVYNHSLPAMGPKYYRFFLDKYLNAGNKKPKMVLFAASPKLYSSGYGPPLYDPSGKVVASNESISQYVARRWREGWEKNIFQSPKKENIIRYGGKQDDADQILWEFFGHRYLHQFSISELWNQYEGVERLFIISKAIPLLYQSYRFHGGIRNLISSSHWKLSKDYLAKSKFCEDCKNVEAGLCMPSHSQREDNLIIQDQIERHLGKYNISNRVNPELAALARIQAKEEVRNISHNADITSFEKPDYLVLKDLIAYTKEKGIRFGFVYMPWIRERENVPEVQYKLGELRKFLNANPEVGSFFFPDSGYPIDFFVDNIHYDCRGESRVNAEFHNFILPEVFRFLQNREKSN</sequence>
<dbReference type="RefSeq" id="WP_135766075.1">
    <property type="nucleotide sequence ID" value="NZ_RQHV01000066.1"/>
</dbReference>
<dbReference type="InterPro" id="IPR011468">
    <property type="entry name" value="DUF1574"/>
</dbReference>
<evidence type="ECO:0000313" key="1">
    <source>
        <dbReference type="EMBL" id="TGN06556.1"/>
    </source>
</evidence>
<dbReference type="AlphaFoldDB" id="A0A4R9LIS9"/>
<reference evidence="1" key="1">
    <citation type="journal article" date="2019" name="PLoS Negl. Trop. Dis.">
        <title>Revisiting the worldwide diversity of Leptospira species in the environment.</title>
        <authorList>
            <person name="Vincent A.T."/>
            <person name="Schiettekatte O."/>
            <person name="Bourhy P."/>
            <person name="Veyrier F.J."/>
            <person name="Picardeau M."/>
        </authorList>
    </citation>
    <scope>NUCLEOTIDE SEQUENCE [LARGE SCALE GENOMIC DNA]</scope>
    <source>
        <strain evidence="1">201400974</strain>
    </source>
</reference>
<gene>
    <name evidence="1" type="ORF">EHS11_19595</name>
</gene>
<protein>
    <submittedName>
        <fullName evidence="1">DUF1574 domain-containing protein</fullName>
    </submittedName>
</protein>
<evidence type="ECO:0000313" key="2">
    <source>
        <dbReference type="Proteomes" id="UP000298264"/>
    </source>
</evidence>
<dbReference type="EMBL" id="RQHV01000066">
    <property type="protein sequence ID" value="TGN06556.1"/>
    <property type="molecule type" value="Genomic_DNA"/>
</dbReference>
<dbReference type="OrthoDB" id="339235at2"/>
<dbReference type="Pfam" id="PF07611">
    <property type="entry name" value="DUF1574"/>
    <property type="match status" value="1"/>
</dbReference>
<proteinExistence type="predicted"/>